<dbReference type="RefSeq" id="WP_128565790.1">
    <property type="nucleotide sequence ID" value="NZ_BPQH01000001.1"/>
</dbReference>
<dbReference type="InterPro" id="IPR054189">
    <property type="entry name" value="DUF6894"/>
</dbReference>
<name>A0ABQ4QQI5_9HYPH</name>
<feature type="domain" description="DUF6894" evidence="1">
    <location>
        <begin position="5"/>
        <end position="71"/>
    </location>
</feature>
<comment type="caution">
    <text evidence="2">The sequence shown here is derived from an EMBL/GenBank/DDBJ whole genome shotgun (WGS) entry which is preliminary data.</text>
</comment>
<reference evidence="2" key="1">
    <citation type="journal article" date="2021" name="Front. Microbiol.">
        <title>Comprehensive Comparative Genomics and Phenotyping of Methylobacterium Species.</title>
        <authorList>
            <person name="Alessa O."/>
            <person name="Ogura Y."/>
            <person name="Fujitani Y."/>
            <person name="Takami H."/>
            <person name="Hayashi T."/>
            <person name="Sahin N."/>
            <person name="Tani A."/>
        </authorList>
    </citation>
    <scope>NUCLEOTIDE SEQUENCE</scope>
    <source>
        <strain evidence="2">KCTC 52305</strain>
    </source>
</reference>
<dbReference type="Pfam" id="PF21834">
    <property type="entry name" value="DUF6894"/>
    <property type="match status" value="1"/>
</dbReference>
<evidence type="ECO:0000259" key="1">
    <source>
        <dbReference type="Pfam" id="PF21834"/>
    </source>
</evidence>
<keyword evidence="3" id="KW-1185">Reference proteome</keyword>
<proteinExistence type="predicted"/>
<organism evidence="2 3">
    <name type="scientific">Methylobacterium crusticola</name>
    <dbReference type="NCBI Taxonomy" id="1697972"/>
    <lineage>
        <taxon>Bacteria</taxon>
        <taxon>Pseudomonadati</taxon>
        <taxon>Pseudomonadota</taxon>
        <taxon>Alphaproteobacteria</taxon>
        <taxon>Hyphomicrobiales</taxon>
        <taxon>Methylobacteriaceae</taxon>
        <taxon>Methylobacterium</taxon>
    </lineage>
</organism>
<accession>A0ABQ4QQI5</accession>
<gene>
    <name evidence="2" type="ORF">OPKNFCMD_0241</name>
</gene>
<evidence type="ECO:0000313" key="3">
    <source>
        <dbReference type="Proteomes" id="UP001055167"/>
    </source>
</evidence>
<protein>
    <recommendedName>
        <fullName evidence="1">DUF6894 domain-containing protein</fullName>
    </recommendedName>
</protein>
<reference evidence="2" key="2">
    <citation type="submission" date="2021-08" db="EMBL/GenBank/DDBJ databases">
        <authorList>
            <person name="Tani A."/>
            <person name="Ola A."/>
            <person name="Ogura Y."/>
            <person name="Katsura K."/>
            <person name="Hayashi T."/>
        </authorList>
    </citation>
    <scope>NUCLEOTIDE SEQUENCE</scope>
    <source>
        <strain evidence="2">KCTC 52305</strain>
    </source>
</reference>
<sequence length="78" mass="8711">MTHLYFHCGHADELMLDYRGADVVDLREAREHALGIARTLMASAYGVTDFSDWFVCVGDADDENLIVVPFSQALPTLH</sequence>
<dbReference type="EMBL" id="BPQH01000001">
    <property type="protein sequence ID" value="GJD47533.1"/>
    <property type="molecule type" value="Genomic_DNA"/>
</dbReference>
<dbReference type="Proteomes" id="UP001055167">
    <property type="component" value="Unassembled WGS sequence"/>
</dbReference>
<evidence type="ECO:0000313" key="2">
    <source>
        <dbReference type="EMBL" id="GJD47533.1"/>
    </source>
</evidence>